<dbReference type="AlphaFoldDB" id="A0A9P1N8X2"/>
<dbReference type="InterPro" id="IPR001303">
    <property type="entry name" value="Aldolase_II/adducin_N"/>
</dbReference>
<evidence type="ECO:0000313" key="4">
    <source>
        <dbReference type="EMBL" id="CAI5455441.1"/>
    </source>
</evidence>
<dbReference type="PANTHER" id="PTHR10672:SF3">
    <property type="entry name" value="PROTEIN HU-LI TAI SHAO"/>
    <property type="match status" value="1"/>
</dbReference>
<accession>A0A9P1N8X2</accession>
<keyword evidence="5" id="KW-1185">Reference proteome</keyword>
<dbReference type="Gene3D" id="3.40.225.10">
    <property type="entry name" value="Class II aldolase/adducin N-terminal domain"/>
    <property type="match status" value="1"/>
</dbReference>
<dbReference type="Proteomes" id="UP001152747">
    <property type="component" value="Unassembled WGS sequence"/>
</dbReference>
<dbReference type="GO" id="GO:0051015">
    <property type="term" value="F:actin filament binding"/>
    <property type="evidence" value="ECO:0007669"/>
    <property type="project" value="TreeGrafter"/>
</dbReference>
<gene>
    <name evidence="4" type="ORF">CAMP_LOCUS18078</name>
</gene>
<comment type="similarity">
    <text evidence="1">Belongs to the aldolase class II family. Adducin subfamily.</text>
</comment>
<dbReference type="GO" id="GO:0005856">
    <property type="term" value="C:cytoskeleton"/>
    <property type="evidence" value="ECO:0007669"/>
    <property type="project" value="TreeGrafter"/>
</dbReference>
<dbReference type="SMART" id="SM01007">
    <property type="entry name" value="Aldolase_II"/>
    <property type="match status" value="1"/>
</dbReference>
<dbReference type="GO" id="GO:0005886">
    <property type="term" value="C:plasma membrane"/>
    <property type="evidence" value="ECO:0007669"/>
    <property type="project" value="UniProtKB-SubCell"/>
</dbReference>
<feature type="domain" description="Class II aldolase/adducin N-terminal" evidence="3">
    <location>
        <begin position="123"/>
        <end position="308"/>
    </location>
</feature>
<evidence type="ECO:0000256" key="2">
    <source>
        <dbReference type="SAM" id="MobiDB-lite"/>
    </source>
</evidence>
<dbReference type="OrthoDB" id="3238794at2759"/>
<protein>
    <recommendedName>
        <fullName evidence="3">Class II aldolase/adducin N-terminal domain-containing protein</fullName>
    </recommendedName>
</protein>
<dbReference type="InterPro" id="IPR051017">
    <property type="entry name" value="Aldolase-II_Adducin_sf"/>
</dbReference>
<feature type="region of interest" description="Disordered" evidence="2">
    <location>
        <begin position="675"/>
        <end position="696"/>
    </location>
</feature>
<proteinExistence type="inferred from homology"/>
<reference evidence="4" key="1">
    <citation type="submission" date="2022-11" db="EMBL/GenBank/DDBJ databases">
        <authorList>
            <person name="Kikuchi T."/>
        </authorList>
    </citation>
    <scope>NUCLEOTIDE SEQUENCE</scope>
    <source>
        <strain evidence="4">PS1010</strain>
    </source>
</reference>
<feature type="compositionally biased region" description="Polar residues" evidence="2">
    <location>
        <begin position="678"/>
        <end position="693"/>
    </location>
</feature>
<name>A0A9P1N8X2_9PELO</name>
<evidence type="ECO:0000256" key="1">
    <source>
        <dbReference type="ARBA" id="ARBA00006274"/>
    </source>
</evidence>
<dbReference type="GO" id="GO:0014069">
    <property type="term" value="C:postsynaptic density"/>
    <property type="evidence" value="ECO:0007669"/>
    <property type="project" value="TreeGrafter"/>
</dbReference>
<dbReference type="InterPro" id="IPR036409">
    <property type="entry name" value="Aldolase_II/adducin_N_sf"/>
</dbReference>
<dbReference type="EMBL" id="CANHGI010000006">
    <property type="protein sequence ID" value="CAI5455441.1"/>
    <property type="molecule type" value="Genomic_DNA"/>
</dbReference>
<evidence type="ECO:0000313" key="5">
    <source>
        <dbReference type="Proteomes" id="UP001152747"/>
    </source>
</evidence>
<dbReference type="SUPFAM" id="SSF53639">
    <property type="entry name" value="AraD/HMP-PK domain-like"/>
    <property type="match status" value="1"/>
</dbReference>
<organism evidence="4 5">
    <name type="scientific">Caenorhabditis angaria</name>
    <dbReference type="NCBI Taxonomy" id="860376"/>
    <lineage>
        <taxon>Eukaryota</taxon>
        <taxon>Metazoa</taxon>
        <taxon>Ecdysozoa</taxon>
        <taxon>Nematoda</taxon>
        <taxon>Chromadorea</taxon>
        <taxon>Rhabditida</taxon>
        <taxon>Rhabditina</taxon>
        <taxon>Rhabditomorpha</taxon>
        <taxon>Rhabditoidea</taxon>
        <taxon>Rhabditidae</taxon>
        <taxon>Peloderinae</taxon>
        <taxon>Caenorhabditis</taxon>
    </lineage>
</organism>
<comment type="caution">
    <text evidence="4">The sequence shown here is derived from an EMBL/GenBank/DDBJ whole genome shotgun (WGS) entry which is preliminary data.</text>
</comment>
<feature type="region of interest" description="Disordered" evidence="2">
    <location>
        <begin position="396"/>
        <end position="415"/>
    </location>
</feature>
<evidence type="ECO:0000259" key="3">
    <source>
        <dbReference type="SMART" id="SM01007"/>
    </source>
</evidence>
<dbReference type="PANTHER" id="PTHR10672">
    <property type="entry name" value="ADDUCIN"/>
    <property type="match status" value="1"/>
</dbReference>
<sequence>MSNTKKERERPYYRDLDDPEFIKELQRPAVIKEDLSEMERRKRVRQILESKSFCDELEHMIRQDCDTSQKDPDRLQKVQKLSELTNLKSVMSFANLHNQGNIIGIADIKNNDKYSKIERNQRNKLASLFRIAELFQWAQGINNEITFRMRTSSSNDKFEYLMNPYGLLYQEITAGSLIKLDEEGIVLDGGILNADVNFNSFLTHTKIYNSNNSIKCILHMHTAVVAAVSSMKCGLIPLCQEAMIIGPIAYCDFEPDESDGQLNDRIATLLTDKNVIFLRNRGFIVAGESVEHVAFLTNNVIIACETQVRAARVGLENLVIPNESQIQKTYRNSRNMTNSLRRNEKIEYNIGDIEWESWMRVLDHANYKTGHIYRQPQLRSKSAMAGQSNVNNNDVALPPSASAYGQIDETDSESVTSHRLSMLRKEQERVKWLNSPNAYQKVEFLEYGADNPKKITKWVQDTNSPSASGTPVKINSVHQFSPASKNPKEFKEKQRTIKENRRLGTTTAGPQSQIFESNTFDDISLIVKTSSSNGENFGQSTTNDRAILIGTASKGIIDRQYQHHAQVYQQIYAPNPFSIETDEDIRRYMEYVSRQAEKPPVDFSIYADCEGDTVSLMQGVREHKLNQLSASDDQIDKQDLVIKNAHVSQESIVDTSLMSNSVVLDYFPSPAISPIMDTESSSEGATTSRSFTAGTDDLVGKKDVTKKKKKGFLSFIRKKDKASTSS</sequence>
<dbReference type="Pfam" id="PF00596">
    <property type="entry name" value="Aldolase_II"/>
    <property type="match status" value="1"/>
</dbReference>